<dbReference type="InterPro" id="IPR001444">
    <property type="entry name" value="Flag_bb_rod_N"/>
</dbReference>
<dbReference type="InterPro" id="IPR053927">
    <property type="entry name" value="FlgK_helical"/>
</dbReference>
<sequence>MASTFLGLTISYSGLQAAQASINTTAHNVSNVSTTGYSRQKVSLEADKALNTNSGYGTIGSGVVVTGVEQIRDSYYDVKFRNNQTNYGEYEAKENYMTQIEDYLNEFKLSGFTTEYTNFFKSVTELQKTPTEKSVQNSVINNALSLSQYFNTLSTNLTNVQKDANEEIKNQVGEINTIAQNISSLNKQINYIEANKGSANDLRDKRNNLLDQLSKIVNIDTEETDIGNGLKSCIVKINGQTLVDTYDYNTLTTQAITENVNASDADGLYNIVWKNGLEFNEYSSSLNGSLKGLIDVRDGCNGSVETLATDASGNKSLELVNNTEENTAYKGVPHYISKLNEFIETFTSAVNEILTNGKTVSGEAGIPLFTVKSGFSAMSALSVSVNDKLIKDVSKLATTTDPSQGSAYCDVVDNLVALKSDKRYEGGTGAYFLESVVAEVAIDSAKSTSFFKNYTNISSAINNQRLSVMGVDQDEEGMDILKFQQAYSLSSKMMSVMNEIYNKLINETGL</sequence>
<comment type="subcellular location">
    <subcellularLocation>
        <location evidence="1 7">Bacterial flagellum</location>
    </subcellularLocation>
    <subcellularLocation>
        <location evidence="2 7">Secreted</location>
    </subcellularLocation>
</comment>
<evidence type="ECO:0000256" key="2">
    <source>
        <dbReference type="ARBA" id="ARBA00004613"/>
    </source>
</evidence>
<keyword evidence="5 7" id="KW-0964">Secreted</keyword>
<accession>A0A1I0P5Q5</accession>
<evidence type="ECO:0000256" key="5">
    <source>
        <dbReference type="ARBA" id="ARBA00022525"/>
    </source>
</evidence>
<dbReference type="GO" id="GO:0009424">
    <property type="term" value="C:bacterial-type flagellum hook"/>
    <property type="evidence" value="ECO:0007669"/>
    <property type="project" value="UniProtKB-UniRule"/>
</dbReference>
<dbReference type="PRINTS" id="PR01005">
    <property type="entry name" value="FLGHOOKAP1"/>
</dbReference>
<keyword evidence="10" id="KW-0282">Flagellum</keyword>
<evidence type="ECO:0000256" key="4">
    <source>
        <dbReference type="ARBA" id="ARBA00016244"/>
    </source>
</evidence>
<evidence type="ECO:0000259" key="9">
    <source>
        <dbReference type="Pfam" id="PF22638"/>
    </source>
</evidence>
<dbReference type="RefSeq" id="WP_092451925.1">
    <property type="nucleotide sequence ID" value="NZ_FOJI01000004.1"/>
</dbReference>
<dbReference type="NCBIfam" id="TIGR02492">
    <property type="entry name" value="flgK_ends"/>
    <property type="match status" value="1"/>
</dbReference>
<evidence type="ECO:0000313" key="10">
    <source>
        <dbReference type="EMBL" id="SEW08847.1"/>
    </source>
</evidence>
<keyword evidence="11" id="KW-1185">Reference proteome</keyword>
<dbReference type="GO" id="GO:0005198">
    <property type="term" value="F:structural molecule activity"/>
    <property type="evidence" value="ECO:0007669"/>
    <property type="project" value="UniProtKB-UniRule"/>
</dbReference>
<reference evidence="10 11" key="1">
    <citation type="submission" date="2016-10" db="EMBL/GenBank/DDBJ databases">
        <authorList>
            <person name="de Groot N.N."/>
        </authorList>
    </citation>
    <scope>NUCLEOTIDE SEQUENCE [LARGE SCALE GENOMIC DNA]</scope>
    <source>
        <strain evidence="10 11">DSM 9179</strain>
    </source>
</reference>
<evidence type="ECO:0000256" key="3">
    <source>
        <dbReference type="ARBA" id="ARBA00009677"/>
    </source>
</evidence>
<evidence type="ECO:0000259" key="8">
    <source>
        <dbReference type="Pfam" id="PF00460"/>
    </source>
</evidence>
<name>A0A1I0P5Q5_9FIRM</name>
<keyword evidence="10" id="KW-0969">Cilium</keyword>
<comment type="similarity">
    <text evidence="3 7">Belongs to the flagella basal body rod proteins family.</text>
</comment>
<dbReference type="PANTHER" id="PTHR30033">
    <property type="entry name" value="FLAGELLAR HOOK-ASSOCIATED PROTEIN 1"/>
    <property type="match status" value="1"/>
</dbReference>
<feature type="domain" description="Flagellar hook-associated protein FlgK helical" evidence="9">
    <location>
        <begin position="97"/>
        <end position="369"/>
    </location>
</feature>
<evidence type="ECO:0000256" key="1">
    <source>
        <dbReference type="ARBA" id="ARBA00004365"/>
    </source>
</evidence>
<dbReference type="STRING" id="99656.SAMN05421659_104132"/>
<evidence type="ECO:0000256" key="6">
    <source>
        <dbReference type="ARBA" id="ARBA00023143"/>
    </source>
</evidence>
<dbReference type="GO" id="GO:0005576">
    <property type="term" value="C:extracellular region"/>
    <property type="evidence" value="ECO:0007669"/>
    <property type="project" value="UniProtKB-SubCell"/>
</dbReference>
<dbReference type="Pfam" id="PF00460">
    <property type="entry name" value="Flg_bb_rod"/>
    <property type="match status" value="1"/>
</dbReference>
<dbReference type="PANTHER" id="PTHR30033:SF1">
    <property type="entry name" value="FLAGELLAR HOOK-ASSOCIATED PROTEIN 1"/>
    <property type="match status" value="1"/>
</dbReference>
<dbReference type="EMBL" id="FOJI01000004">
    <property type="protein sequence ID" value="SEW08847.1"/>
    <property type="molecule type" value="Genomic_DNA"/>
</dbReference>
<keyword evidence="10" id="KW-0966">Cell projection</keyword>
<evidence type="ECO:0000256" key="7">
    <source>
        <dbReference type="RuleBase" id="RU362065"/>
    </source>
</evidence>
<gene>
    <name evidence="7" type="primary">flgK</name>
    <name evidence="10" type="ORF">SAMN05421659_104132</name>
</gene>
<dbReference type="AlphaFoldDB" id="A0A1I0P5Q5"/>
<keyword evidence="6 7" id="KW-0975">Bacterial flagellum</keyword>
<organism evidence="10 11">
    <name type="scientific">[Clostridium] fimetarium</name>
    <dbReference type="NCBI Taxonomy" id="99656"/>
    <lineage>
        <taxon>Bacteria</taxon>
        <taxon>Bacillati</taxon>
        <taxon>Bacillota</taxon>
        <taxon>Clostridia</taxon>
        <taxon>Lachnospirales</taxon>
        <taxon>Lachnospiraceae</taxon>
    </lineage>
</organism>
<protein>
    <recommendedName>
        <fullName evidence="4 7">Flagellar hook-associated protein 1</fullName>
        <shortName evidence="7">HAP1</shortName>
    </recommendedName>
</protein>
<evidence type="ECO:0000313" key="11">
    <source>
        <dbReference type="Proteomes" id="UP000199701"/>
    </source>
</evidence>
<dbReference type="OrthoDB" id="9802553at2"/>
<dbReference type="Pfam" id="PF22638">
    <property type="entry name" value="FlgK_D1"/>
    <property type="match status" value="1"/>
</dbReference>
<dbReference type="Proteomes" id="UP000199701">
    <property type="component" value="Unassembled WGS sequence"/>
</dbReference>
<proteinExistence type="inferred from homology"/>
<dbReference type="SUPFAM" id="SSF64518">
    <property type="entry name" value="Phase 1 flagellin"/>
    <property type="match status" value="1"/>
</dbReference>
<feature type="domain" description="Flagellar basal body rod protein N-terminal" evidence="8">
    <location>
        <begin position="11"/>
        <end position="37"/>
    </location>
</feature>
<dbReference type="InterPro" id="IPR002371">
    <property type="entry name" value="FlgK"/>
</dbReference>
<dbReference type="GO" id="GO:0044780">
    <property type="term" value="P:bacterial-type flagellum assembly"/>
    <property type="evidence" value="ECO:0007669"/>
    <property type="project" value="InterPro"/>
</dbReference>